<name>A0AAQ4F2D8_AMBAM</name>
<proteinExistence type="predicted"/>
<sequence>MCANGIVCHLHGPFKRWRHDAGILKETQLYQNLEKITMGHKYVIYGDPAAAVAVQALWRRRPAATSRCLQQGHEWLET</sequence>
<comment type="caution">
    <text evidence="1">The sequence shown here is derived from an EMBL/GenBank/DDBJ whole genome shotgun (WGS) entry which is preliminary data.</text>
</comment>
<protein>
    <submittedName>
        <fullName evidence="1">Uncharacterized protein</fullName>
    </submittedName>
</protein>
<organism evidence="1 2">
    <name type="scientific">Amblyomma americanum</name>
    <name type="common">Lone star tick</name>
    <dbReference type="NCBI Taxonomy" id="6943"/>
    <lineage>
        <taxon>Eukaryota</taxon>
        <taxon>Metazoa</taxon>
        <taxon>Ecdysozoa</taxon>
        <taxon>Arthropoda</taxon>
        <taxon>Chelicerata</taxon>
        <taxon>Arachnida</taxon>
        <taxon>Acari</taxon>
        <taxon>Parasitiformes</taxon>
        <taxon>Ixodida</taxon>
        <taxon>Ixodoidea</taxon>
        <taxon>Ixodidae</taxon>
        <taxon>Amblyomminae</taxon>
        <taxon>Amblyomma</taxon>
    </lineage>
</organism>
<reference evidence="1 2" key="1">
    <citation type="journal article" date="2023" name="Arcadia Sci">
        <title>De novo assembly of a long-read Amblyomma americanum tick genome.</title>
        <authorList>
            <person name="Chou S."/>
            <person name="Poskanzer K.E."/>
            <person name="Rollins M."/>
            <person name="Thuy-Boun P.S."/>
        </authorList>
    </citation>
    <scope>NUCLEOTIDE SEQUENCE [LARGE SCALE GENOMIC DNA]</scope>
    <source>
        <strain evidence="1">F_SG_1</strain>
        <tissue evidence="1">Salivary glands</tissue>
    </source>
</reference>
<evidence type="ECO:0000313" key="2">
    <source>
        <dbReference type="Proteomes" id="UP001321473"/>
    </source>
</evidence>
<dbReference type="EMBL" id="JARKHS020007797">
    <property type="protein sequence ID" value="KAK8781304.1"/>
    <property type="molecule type" value="Genomic_DNA"/>
</dbReference>
<dbReference type="AlphaFoldDB" id="A0AAQ4F2D8"/>
<evidence type="ECO:0000313" key="1">
    <source>
        <dbReference type="EMBL" id="KAK8781304.1"/>
    </source>
</evidence>
<dbReference type="Proteomes" id="UP001321473">
    <property type="component" value="Unassembled WGS sequence"/>
</dbReference>
<accession>A0AAQ4F2D8</accession>
<gene>
    <name evidence="1" type="ORF">V5799_017354</name>
</gene>
<keyword evidence="2" id="KW-1185">Reference proteome</keyword>